<evidence type="ECO:0000256" key="7">
    <source>
        <dbReference type="ARBA" id="ARBA00023128"/>
    </source>
</evidence>
<name>A0A1G4IX88_9SACH</name>
<evidence type="ECO:0000256" key="6">
    <source>
        <dbReference type="ARBA" id="ARBA00023121"/>
    </source>
</evidence>
<evidence type="ECO:0000256" key="10">
    <source>
        <dbReference type="SAM" id="MobiDB-lite"/>
    </source>
</evidence>
<dbReference type="PANTHER" id="PTHR28204:SF1">
    <property type="entry name" value="MITOCHONDRIAL DISTRIBUTION AND MORPHOLOGY PROTEIN 12"/>
    <property type="match status" value="1"/>
</dbReference>
<feature type="region of interest" description="Disordered" evidence="10">
    <location>
        <begin position="251"/>
        <end position="271"/>
    </location>
</feature>
<evidence type="ECO:0000256" key="2">
    <source>
        <dbReference type="ARBA" id="ARBA00022448"/>
    </source>
</evidence>
<keyword evidence="2" id="KW-0813">Transport</keyword>
<accession>A0A1G4IX88</accession>
<dbReference type="PROSITE" id="PS51847">
    <property type="entry name" value="SMP"/>
    <property type="match status" value="1"/>
</dbReference>
<dbReference type="GO" id="GO:1990456">
    <property type="term" value="P:mitochondrion-endoplasmic reticulum membrane tethering"/>
    <property type="evidence" value="ECO:0007669"/>
    <property type="project" value="TreeGrafter"/>
</dbReference>
<evidence type="ECO:0000259" key="11">
    <source>
        <dbReference type="PROSITE" id="PS51847"/>
    </source>
</evidence>
<feature type="compositionally biased region" description="Acidic residues" evidence="10">
    <location>
        <begin position="251"/>
        <end position="265"/>
    </location>
</feature>
<comment type="function">
    <text evidence="9">Component of the ERMES/MDM complex, which serves as a molecular tether to connect the endoplasmic reticulum (ER) and mitochondria. Components of this complex are involved in the control of mitochondrial shape and protein biogenesis, and function in nonvesicular lipid trafficking between the ER and mitochondria. MDM12 is required for the interaction of the ER-resident membrane protein MMM1 and the outer mitochondrial membrane-resident beta-barrel protein MDM10. The MDM12-MMM1 subcomplex functions in the major beta-barrel assembly pathway that is responsible for biogenesis of all mitochondrial outer membrane beta-barrel proteins, and acts in a late step after the SAM complex. The MDM10-MDM12-MMM1 subcomplex further acts in the TOM40-specific pathway after the action of the MDM12-MMM1 complex. Essential for establishing and maintaining the structure of mitochondria and maintenance of mtDNA nucleoids.</text>
</comment>
<evidence type="ECO:0000256" key="8">
    <source>
        <dbReference type="ARBA" id="ARBA00023136"/>
    </source>
</evidence>
<dbReference type="AlphaFoldDB" id="A0A1G4IX88"/>
<keyword evidence="8 9" id="KW-0472">Membrane</keyword>
<dbReference type="HAMAP" id="MF_03104">
    <property type="entry name" value="Mdm12"/>
    <property type="match status" value="1"/>
</dbReference>
<dbReference type="GO" id="GO:0032865">
    <property type="term" value="C:ERMES complex"/>
    <property type="evidence" value="ECO:0007669"/>
    <property type="project" value="UniProtKB-UniRule"/>
</dbReference>
<dbReference type="InterPro" id="IPR027532">
    <property type="entry name" value="Mdm12"/>
</dbReference>
<organism evidence="12 13">
    <name type="scientific">Lachancea mirantina</name>
    <dbReference type="NCBI Taxonomy" id="1230905"/>
    <lineage>
        <taxon>Eukaryota</taxon>
        <taxon>Fungi</taxon>
        <taxon>Dikarya</taxon>
        <taxon>Ascomycota</taxon>
        <taxon>Saccharomycotina</taxon>
        <taxon>Saccharomycetes</taxon>
        <taxon>Saccharomycetales</taxon>
        <taxon>Saccharomycetaceae</taxon>
        <taxon>Lachancea</taxon>
    </lineage>
</organism>
<keyword evidence="5" id="KW-0445">Lipid transport</keyword>
<dbReference type="OrthoDB" id="3356905at2759"/>
<dbReference type="STRING" id="1230905.A0A1G4IX88"/>
<evidence type="ECO:0000256" key="4">
    <source>
        <dbReference type="ARBA" id="ARBA00022824"/>
    </source>
</evidence>
<dbReference type="CDD" id="cd21672">
    <property type="entry name" value="SMP_Mdm12"/>
    <property type="match status" value="1"/>
</dbReference>
<dbReference type="GO" id="GO:0045040">
    <property type="term" value="P:protein insertion into mitochondrial outer membrane"/>
    <property type="evidence" value="ECO:0007669"/>
    <property type="project" value="UniProtKB-UniRule"/>
</dbReference>
<dbReference type="GO" id="GO:0008289">
    <property type="term" value="F:lipid binding"/>
    <property type="evidence" value="ECO:0007669"/>
    <property type="project" value="UniProtKB-KW"/>
</dbReference>
<dbReference type="PANTHER" id="PTHR28204">
    <property type="entry name" value="MITOCHONDRIAL DISTRIBUTION AND MORPHOLOGY PROTEIN 12"/>
    <property type="match status" value="1"/>
</dbReference>
<dbReference type="Pfam" id="PF26544">
    <property type="entry name" value="Mdm12"/>
    <property type="match status" value="2"/>
</dbReference>
<gene>
    <name evidence="9" type="primary">MDM12</name>
    <name evidence="12" type="ORF">LAMI_0B07514G</name>
</gene>
<evidence type="ECO:0000256" key="9">
    <source>
        <dbReference type="HAMAP-Rule" id="MF_03104"/>
    </source>
</evidence>
<evidence type="ECO:0000256" key="1">
    <source>
        <dbReference type="ARBA" id="ARBA00004370"/>
    </source>
</evidence>
<dbReference type="GO" id="GO:0015914">
    <property type="term" value="P:phospholipid transport"/>
    <property type="evidence" value="ECO:0007669"/>
    <property type="project" value="TreeGrafter"/>
</dbReference>
<protein>
    <recommendedName>
        <fullName evidence="9">Mitochondrial distribution and morphology protein 12</fullName>
    </recommendedName>
    <alternativeName>
        <fullName evidence="9">Mitochondrial inheritance component MDM12</fullName>
    </alternativeName>
</protein>
<evidence type="ECO:0000313" key="13">
    <source>
        <dbReference type="Proteomes" id="UP000191024"/>
    </source>
</evidence>
<evidence type="ECO:0000256" key="3">
    <source>
        <dbReference type="ARBA" id="ARBA00022787"/>
    </source>
</evidence>
<proteinExistence type="inferred from homology"/>
<dbReference type="EMBL" id="LT598464">
    <property type="protein sequence ID" value="SCU81750.1"/>
    <property type="molecule type" value="Genomic_DNA"/>
</dbReference>
<feature type="domain" description="SMP-LTD" evidence="11">
    <location>
        <begin position="1"/>
        <end position="249"/>
    </location>
</feature>
<evidence type="ECO:0000313" key="12">
    <source>
        <dbReference type="EMBL" id="SCU81750.1"/>
    </source>
</evidence>
<keyword evidence="3 9" id="KW-1000">Mitochondrion outer membrane</keyword>
<reference evidence="12 13" key="1">
    <citation type="submission" date="2016-03" db="EMBL/GenBank/DDBJ databases">
        <authorList>
            <person name="Devillers H."/>
        </authorList>
    </citation>
    <scope>NUCLEOTIDE SEQUENCE [LARGE SCALE GENOMIC DNA]</scope>
    <source>
        <strain evidence="12">CBS 11717</strain>
    </source>
</reference>
<evidence type="ECO:0000256" key="5">
    <source>
        <dbReference type="ARBA" id="ARBA00023055"/>
    </source>
</evidence>
<dbReference type="InterPro" id="IPR031468">
    <property type="entry name" value="SMP_LBD"/>
</dbReference>
<dbReference type="GO" id="GO:0005789">
    <property type="term" value="C:endoplasmic reticulum membrane"/>
    <property type="evidence" value="ECO:0007669"/>
    <property type="project" value="UniProtKB-SubCell"/>
</dbReference>
<keyword evidence="6" id="KW-0446">Lipid-binding</keyword>
<sequence>MSFEINWENVGKDAGINFSIKSFINSHLESIELPSYVRSLQVTKFDFGSTPPNVILKEISDPLEDFYQAVAEDQDGEIPMPPLLDPSLENCETGGDKESDVQFLVEFDYKGNMVIEVCAELVLNYPSPSFMTLPVKLSISDIGIHSLCLIAYLAKQVFVSFLCDVSDPILDSKDSLMDASSANFLGKRSLERISLIRSIKISSEVGEHNNGEGSVLRSVGKLEQFLLEVVKNMLRNEAAWPSWINLDFNDEHDDDNDNDNDNEDARDEKPT</sequence>
<comment type="similarity">
    <text evidence="9">Belongs to the MDM12 family.</text>
</comment>
<keyword evidence="7 9" id="KW-0496">Mitochondrion</keyword>
<comment type="subunit">
    <text evidence="9">Component of the ER-mitochondria encounter structure (ERMES) or MDM complex, composed of MMM1, MDM10, MDM12 and MDM34. A MMM1 homodimer associates with one molecule of MDM12 on each side in a pairwise head-to-tail manner, and the SMP-LTD domains of MMM1 and MDM12 generate a continuous hydrophobic tunnel for phospholipid trafficking.</text>
</comment>
<comment type="subcellular location">
    <subcellularLocation>
        <location evidence="1">Membrane</location>
    </subcellularLocation>
    <subcellularLocation>
        <location evidence="9">Mitochondrion outer membrane</location>
        <topology evidence="9">Peripheral membrane protein</topology>
        <orientation evidence="9">Cytoplasmic side</orientation>
    </subcellularLocation>
    <subcellularLocation>
        <location evidence="9">Endoplasmic reticulum membrane</location>
        <topology evidence="9">Peripheral membrane protein</topology>
        <orientation evidence="9">Cytoplasmic side</orientation>
    </subcellularLocation>
    <text evidence="9">The ERMES/MDM complex localizes to a few discrete foci (around 10 per single cell), that represent mitochondria-endoplasmic reticulum junctions. These foci are often found next to mtDNA nucleoids.</text>
</comment>
<keyword evidence="13" id="KW-1185">Reference proteome</keyword>
<dbReference type="Proteomes" id="UP000191024">
    <property type="component" value="Chromosome B"/>
</dbReference>
<keyword evidence="4 9" id="KW-0256">Endoplasmic reticulum</keyword>